<dbReference type="Proteomes" id="UP000244810">
    <property type="component" value="Unassembled WGS sequence"/>
</dbReference>
<dbReference type="RefSeq" id="WP_107751616.1">
    <property type="nucleotide sequence ID" value="NZ_QBKF01000004.1"/>
</dbReference>
<keyword evidence="4" id="KW-1185">Reference proteome</keyword>
<dbReference type="Gene3D" id="6.10.30.10">
    <property type="match status" value="1"/>
</dbReference>
<dbReference type="InterPro" id="IPR022002">
    <property type="entry name" value="ChsH2_Znr"/>
</dbReference>
<evidence type="ECO:0000313" key="3">
    <source>
        <dbReference type="EMBL" id="PVE48243.1"/>
    </source>
</evidence>
<dbReference type="GO" id="GO:0003677">
    <property type="term" value="F:DNA binding"/>
    <property type="evidence" value="ECO:0007669"/>
    <property type="project" value="UniProtKB-KW"/>
</dbReference>
<dbReference type="PANTHER" id="PTHR34075:SF5">
    <property type="entry name" value="BLR3430 PROTEIN"/>
    <property type="match status" value="1"/>
</dbReference>
<proteinExistence type="predicted"/>
<comment type="caution">
    <text evidence="3">The sequence shown here is derived from an EMBL/GenBank/DDBJ whole genome shotgun (WGS) entry which is preliminary data.</text>
</comment>
<dbReference type="AlphaFoldDB" id="A0A2T7UTZ2"/>
<dbReference type="Pfam" id="PF12172">
    <property type="entry name" value="zf-ChsH2"/>
    <property type="match status" value="1"/>
</dbReference>
<protein>
    <submittedName>
        <fullName evidence="3">DNA-binding protein</fullName>
    </submittedName>
</protein>
<dbReference type="Pfam" id="PF01796">
    <property type="entry name" value="OB_ChsH2_C"/>
    <property type="match status" value="1"/>
</dbReference>
<keyword evidence="3" id="KW-0238">DNA-binding</keyword>
<dbReference type="EMBL" id="QDDR01000003">
    <property type="protein sequence ID" value="PVE48243.1"/>
    <property type="molecule type" value="Genomic_DNA"/>
</dbReference>
<feature type="domain" description="ChsH2 rubredoxin-like zinc ribbon" evidence="2">
    <location>
        <begin position="17"/>
        <end position="51"/>
    </location>
</feature>
<dbReference type="SUPFAM" id="SSF50249">
    <property type="entry name" value="Nucleic acid-binding proteins"/>
    <property type="match status" value="1"/>
</dbReference>
<evidence type="ECO:0000259" key="1">
    <source>
        <dbReference type="Pfam" id="PF01796"/>
    </source>
</evidence>
<organism evidence="3 4">
    <name type="scientific">Pararhodobacter aggregans</name>
    <dbReference type="NCBI Taxonomy" id="404875"/>
    <lineage>
        <taxon>Bacteria</taxon>
        <taxon>Pseudomonadati</taxon>
        <taxon>Pseudomonadota</taxon>
        <taxon>Alphaproteobacteria</taxon>
        <taxon>Rhodobacterales</taxon>
        <taxon>Paracoccaceae</taxon>
        <taxon>Pararhodobacter</taxon>
    </lineage>
</organism>
<feature type="domain" description="ChsH2 C-terminal OB-fold" evidence="1">
    <location>
        <begin position="56"/>
        <end position="112"/>
    </location>
</feature>
<dbReference type="InterPro" id="IPR002878">
    <property type="entry name" value="ChsH2_C"/>
</dbReference>
<dbReference type="OrthoDB" id="7323764at2"/>
<name>A0A2T7UTZ2_9RHOB</name>
<dbReference type="InterPro" id="IPR052513">
    <property type="entry name" value="Thioester_dehydratase-like"/>
</dbReference>
<evidence type="ECO:0000313" key="4">
    <source>
        <dbReference type="Proteomes" id="UP000244810"/>
    </source>
</evidence>
<sequence length="130" mass="14007">MTLADLAAVNFDALPFWQGTEAGEFLLARCESCGEAHHYPRALCPFCRSEAIRFSPASGKGAIYSLAVTRTPGKPLRVVAYVTLAEGPTIMTQIVDADEAVAIGDPVRVDFQKHPEGLTAAVFRLARNTN</sequence>
<dbReference type="PANTHER" id="PTHR34075">
    <property type="entry name" value="BLR3430 PROTEIN"/>
    <property type="match status" value="1"/>
</dbReference>
<reference evidence="3 4" key="1">
    <citation type="journal article" date="2011" name="Syst. Appl. Microbiol.">
        <title>Defluviimonas denitrificans gen. nov., sp. nov., and Pararhodobacter aggregans gen. nov., sp. nov., non-phototrophic Rhodobacteraceae from the biofilter of a marine aquaculture.</title>
        <authorList>
            <person name="Foesel B.U."/>
            <person name="Drake H.L."/>
            <person name="Schramm A."/>
        </authorList>
    </citation>
    <scope>NUCLEOTIDE SEQUENCE [LARGE SCALE GENOMIC DNA]</scope>
    <source>
        <strain evidence="3 4">D1-19</strain>
    </source>
</reference>
<evidence type="ECO:0000259" key="2">
    <source>
        <dbReference type="Pfam" id="PF12172"/>
    </source>
</evidence>
<accession>A0A2T7UTZ2</accession>
<dbReference type="InterPro" id="IPR012340">
    <property type="entry name" value="NA-bd_OB-fold"/>
</dbReference>
<gene>
    <name evidence="3" type="ORF">DDE23_08965</name>
</gene>